<feature type="binding site" evidence="9">
    <location>
        <position position="99"/>
    </location>
    <ligand>
        <name>ATP</name>
        <dbReference type="ChEBI" id="CHEBI:30616"/>
    </ligand>
</feature>
<dbReference type="STRING" id="213810.RUM_19250"/>
<evidence type="ECO:0000256" key="2">
    <source>
        <dbReference type="ARBA" id="ARBA00022679"/>
    </source>
</evidence>
<reference evidence="11 12" key="1">
    <citation type="submission" date="2010-03" db="EMBL/GenBank/DDBJ databases">
        <title>The genome sequence of Ruminococcus sp. 18P13.</title>
        <authorList>
            <consortium name="metaHIT consortium -- http://www.metahit.eu/"/>
            <person name="Pajon A."/>
            <person name="Turner K."/>
            <person name="Parkhill J."/>
            <person name="Bernalier A."/>
        </authorList>
    </citation>
    <scope>NUCLEOTIDE SEQUENCE [LARGE SCALE GENOMIC DNA]</scope>
    <source>
        <strain evidence="12">DSM 18848 / JCM 17042 / 18P13</strain>
    </source>
</reference>
<gene>
    <name evidence="9" type="primary">coaD</name>
    <name evidence="11" type="ordered locus">RUM_19250</name>
</gene>
<accession>D4LEC1</accession>
<dbReference type="HOGENOM" id="CLU_100149_0_1_9"/>
<dbReference type="BioCyc" id="RCHA213810:RUM_RS09345-MONOMER"/>
<comment type="catalytic activity">
    <reaction evidence="8 9">
        <text>(R)-4'-phosphopantetheine + ATP + H(+) = 3'-dephospho-CoA + diphosphate</text>
        <dbReference type="Rhea" id="RHEA:19801"/>
        <dbReference type="ChEBI" id="CHEBI:15378"/>
        <dbReference type="ChEBI" id="CHEBI:30616"/>
        <dbReference type="ChEBI" id="CHEBI:33019"/>
        <dbReference type="ChEBI" id="CHEBI:57328"/>
        <dbReference type="ChEBI" id="CHEBI:61723"/>
        <dbReference type="EC" id="2.7.7.3"/>
    </reaction>
</comment>
<dbReference type="KEGG" id="rch:RUM_19250"/>
<keyword evidence="12" id="KW-1185">Reference proteome</keyword>
<dbReference type="GO" id="GO:0005737">
    <property type="term" value="C:cytoplasm"/>
    <property type="evidence" value="ECO:0007669"/>
    <property type="project" value="UniProtKB-SubCell"/>
</dbReference>
<evidence type="ECO:0000256" key="3">
    <source>
        <dbReference type="ARBA" id="ARBA00022695"/>
    </source>
</evidence>
<keyword evidence="7 9" id="KW-0173">Coenzyme A biosynthesis</keyword>
<dbReference type="NCBIfam" id="TIGR00125">
    <property type="entry name" value="cyt_tran_rel"/>
    <property type="match status" value="1"/>
</dbReference>
<organism evidence="11 12">
    <name type="scientific">Ruminococcus champanellensis (strain DSM 18848 / JCM 17042 / KCTC 15320 / 18P13)</name>
    <dbReference type="NCBI Taxonomy" id="213810"/>
    <lineage>
        <taxon>Bacteria</taxon>
        <taxon>Bacillati</taxon>
        <taxon>Bacillota</taxon>
        <taxon>Clostridia</taxon>
        <taxon>Eubacteriales</taxon>
        <taxon>Oscillospiraceae</taxon>
        <taxon>Ruminococcus</taxon>
    </lineage>
</organism>
<dbReference type="EMBL" id="FP929052">
    <property type="protein sequence ID" value="CBL17966.1"/>
    <property type="molecule type" value="Genomic_DNA"/>
</dbReference>
<feature type="binding site" evidence="9">
    <location>
        <begin position="10"/>
        <end position="11"/>
    </location>
    <ligand>
        <name>ATP</name>
        <dbReference type="ChEBI" id="CHEBI:30616"/>
    </ligand>
</feature>
<feature type="binding site" evidence="9">
    <location>
        <position position="42"/>
    </location>
    <ligand>
        <name>substrate</name>
    </ligand>
</feature>
<dbReference type="CDD" id="cd02163">
    <property type="entry name" value="PPAT"/>
    <property type="match status" value="1"/>
</dbReference>
<feature type="binding site" evidence="9">
    <location>
        <begin position="124"/>
        <end position="130"/>
    </location>
    <ligand>
        <name>ATP</name>
        <dbReference type="ChEBI" id="CHEBI:30616"/>
    </ligand>
</feature>
<evidence type="ECO:0000256" key="6">
    <source>
        <dbReference type="ARBA" id="ARBA00022842"/>
    </source>
</evidence>
<dbReference type="GeneID" id="83156599"/>
<keyword evidence="6 9" id="KW-0460">Magnesium</keyword>
<dbReference type="UniPathway" id="UPA00241">
    <property type="reaction ID" value="UER00355"/>
</dbReference>
<dbReference type="RefSeq" id="WP_015558872.1">
    <property type="nucleotide sequence ID" value="NC_021039.1"/>
</dbReference>
<evidence type="ECO:0000256" key="9">
    <source>
        <dbReference type="HAMAP-Rule" id="MF_00151"/>
    </source>
</evidence>
<evidence type="ECO:0000256" key="1">
    <source>
        <dbReference type="ARBA" id="ARBA00022490"/>
    </source>
</evidence>
<name>D4LEC1_RUMC1</name>
<keyword evidence="5 9" id="KW-0067">ATP-binding</keyword>
<dbReference type="HAMAP" id="MF_00151">
    <property type="entry name" value="PPAT_bact"/>
    <property type="match status" value="1"/>
</dbReference>
<keyword evidence="4 9" id="KW-0547">Nucleotide-binding</keyword>
<evidence type="ECO:0000313" key="11">
    <source>
        <dbReference type="EMBL" id="CBL17966.1"/>
    </source>
</evidence>
<dbReference type="SUPFAM" id="SSF52374">
    <property type="entry name" value="Nucleotidylyl transferase"/>
    <property type="match status" value="1"/>
</dbReference>
<dbReference type="InterPro" id="IPR001980">
    <property type="entry name" value="PPAT"/>
</dbReference>
<dbReference type="Pfam" id="PF01467">
    <property type="entry name" value="CTP_transf_like"/>
    <property type="match status" value="1"/>
</dbReference>
<comment type="function">
    <text evidence="9">Reversibly transfers an adenylyl group from ATP to 4'-phosphopantetheine, yielding dephospho-CoA (dPCoA) and pyrophosphate.</text>
</comment>
<comment type="cofactor">
    <cofactor evidence="9">
        <name>Mg(2+)</name>
        <dbReference type="ChEBI" id="CHEBI:18420"/>
    </cofactor>
</comment>
<evidence type="ECO:0000313" key="12">
    <source>
        <dbReference type="Proteomes" id="UP000007054"/>
    </source>
</evidence>
<comment type="pathway">
    <text evidence="9">Cofactor biosynthesis; coenzyme A biosynthesis; CoA from (R)-pantothenate: step 4/5.</text>
</comment>
<comment type="similarity">
    <text evidence="9">Belongs to the bacterial CoaD family.</text>
</comment>
<dbReference type="PANTHER" id="PTHR21342:SF1">
    <property type="entry name" value="PHOSPHOPANTETHEINE ADENYLYLTRANSFERASE"/>
    <property type="match status" value="1"/>
</dbReference>
<dbReference type="InterPro" id="IPR004821">
    <property type="entry name" value="Cyt_trans-like"/>
</dbReference>
<sequence length="168" mass="18653">MRRIAVCPGSFDPVTLGHLDIIQRASKLFDKVIVLISVNAAKTPSFSSTERVMMIQEVTKDLDNVVIDILDGLLADYVRDVGAIAIVKGLRAVSDFEYEFQMALANKKLYAGAETVFLTTTAENMYLSSSVVKQIAYFGGDISHFVPMEILGDIQDRLMQEKGVKHEY</sequence>
<evidence type="ECO:0000256" key="4">
    <source>
        <dbReference type="ARBA" id="ARBA00022741"/>
    </source>
</evidence>
<dbReference type="Proteomes" id="UP000007054">
    <property type="component" value="Chromosome"/>
</dbReference>
<comment type="subcellular location">
    <subcellularLocation>
        <location evidence="9">Cytoplasm</location>
    </subcellularLocation>
</comment>
<keyword evidence="2 9" id="KW-0808">Transferase</keyword>
<proteinExistence type="inferred from homology"/>
<feature type="binding site" evidence="9">
    <location>
        <position position="88"/>
    </location>
    <ligand>
        <name>substrate</name>
    </ligand>
</feature>
<dbReference type="GO" id="GO:0005524">
    <property type="term" value="F:ATP binding"/>
    <property type="evidence" value="ECO:0007669"/>
    <property type="project" value="UniProtKB-KW"/>
</dbReference>
<evidence type="ECO:0000256" key="7">
    <source>
        <dbReference type="ARBA" id="ARBA00022993"/>
    </source>
</evidence>
<feature type="binding site" evidence="9">
    <location>
        <position position="74"/>
    </location>
    <ligand>
        <name>substrate</name>
    </ligand>
</feature>
<dbReference type="Gene3D" id="3.40.50.620">
    <property type="entry name" value="HUPs"/>
    <property type="match status" value="1"/>
</dbReference>
<dbReference type="EC" id="2.7.7.3" evidence="9"/>
<feature type="binding site" evidence="9">
    <location>
        <position position="18"/>
    </location>
    <ligand>
        <name>ATP</name>
        <dbReference type="ChEBI" id="CHEBI:30616"/>
    </ligand>
</feature>
<feature type="binding site" evidence="9">
    <location>
        <begin position="89"/>
        <end position="91"/>
    </location>
    <ligand>
        <name>ATP</name>
        <dbReference type="ChEBI" id="CHEBI:30616"/>
    </ligand>
</feature>
<dbReference type="GO" id="GO:0015937">
    <property type="term" value="P:coenzyme A biosynthetic process"/>
    <property type="evidence" value="ECO:0007669"/>
    <property type="project" value="UniProtKB-UniRule"/>
</dbReference>
<comment type="subunit">
    <text evidence="9">Homohexamer.</text>
</comment>
<dbReference type="InterPro" id="IPR014729">
    <property type="entry name" value="Rossmann-like_a/b/a_fold"/>
</dbReference>
<feature type="binding site" evidence="9">
    <location>
        <position position="10"/>
    </location>
    <ligand>
        <name>substrate</name>
    </ligand>
</feature>
<dbReference type="PATRIC" id="fig|213810.4.peg.1826"/>
<dbReference type="AlphaFoldDB" id="D4LEC1"/>
<feature type="site" description="Transition state stabilizer" evidence="9">
    <location>
        <position position="18"/>
    </location>
</feature>
<dbReference type="OrthoDB" id="9806661at2"/>
<dbReference type="NCBIfam" id="TIGR01510">
    <property type="entry name" value="coaD_prev_kdtB"/>
    <property type="match status" value="1"/>
</dbReference>
<dbReference type="PRINTS" id="PR01020">
    <property type="entry name" value="LPSBIOSNTHSS"/>
</dbReference>
<keyword evidence="1 9" id="KW-0963">Cytoplasm</keyword>
<dbReference type="GO" id="GO:0004595">
    <property type="term" value="F:pantetheine-phosphate adenylyltransferase activity"/>
    <property type="evidence" value="ECO:0007669"/>
    <property type="project" value="UniProtKB-UniRule"/>
</dbReference>
<evidence type="ECO:0000259" key="10">
    <source>
        <dbReference type="Pfam" id="PF01467"/>
    </source>
</evidence>
<feature type="domain" description="Cytidyltransferase-like" evidence="10">
    <location>
        <begin position="6"/>
        <end position="134"/>
    </location>
</feature>
<protein>
    <recommendedName>
        <fullName evidence="9">Phosphopantetheine adenylyltransferase</fullName>
        <ecNumber evidence="9">2.7.7.3</ecNumber>
    </recommendedName>
    <alternativeName>
        <fullName evidence="9">Dephospho-CoA pyrophosphorylase</fullName>
    </alternativeName>
    <alternativeName>
        <fullName evidence="9">Pantetheine-phosphate adenylyltransferase</fullName>
        <shortName evidence="9">PPAT</shortName>
    </alternativeName>
</protein>
<evidence type="ECO:0000256" key="8">
    <source>
        <dbReference type="ARBA" id="ARBA00029346"/>
    </source>
</evidence>
<keyword evidence="3 9" id="KW-0548">Nucleotidyltransferase</keyword>
<evidence type="ECO:0000256" key="5">
    <source>
        <dbReference type="ARBA" id="ARBA00022840"/>
    </source>
</evidence>
<dbReference type="PANTHER" id="PTHR21342">
    <property type="entry name" value="PHOSPHOPANTETHEINE ADENYLYLTRANSFERASE"/>
    <property type="match status" value="1"/>
</dbReference>